<dbReference type="SUPFAM" id="SSF103473">
    <property type="entry name" value="MFS general substrate transporter"/>
    <property type="match status" value="1"/>
</dbReference>
<dbReference type="PANTHER" id="PTHR23502:SF151">
    <property type="entry name" value="MAJOR FACILITATOR SUPERFAMILY (MFS) PROFILE DOMAIN-CONTAINING PROTEIN"/>
    <property type="match status" value="1"/>
</dbReference>
<dbReference type="InterPro" id="IPR036259">
    <property type="entry name" value="MFS_trans_sf"/>
</dbReference>
<feature type="transmembrane region" description="Helical" evidence="6">
    <location>
        <begin position="165"/>
        <end position="183"/>
    </location>
</feature>
<evidence type="ECO:0000256" key="6">
    <source>
        <dbReference type="SAM" id="Phobius"/>
    </source>
</evidence>
<dbReference type="InterPro" id="IPR011701">
    <property type="entry name" value="MFS"/>
</dbReference>
<evidence type="ECO:0000259" key="7">
    <source>
        <dbReference type="PROSITE" id="PS50850"/>
    </source>
</evidence>
<organism evidence="8 9">
    <name type="scientific">Apiospora rasikravindrae</name>
    <dbReference type="NCBI Taxonomy" id="990691"/>
    <lineage>
        <taxon>Eukaryota</taxon>
        <taxon>Fungi</taxon>
        <taxon>Dikarya</taxon>
        <taxon>Ascomycota</taxon>
        <taxon>Pezizomycotina</taxon>
        <taxon>Sordariomycetes</taxon>
        <taxon>Xylariomycetidae</taxon>
        <taxon>Amphisphaeriales</taxon>
        <taxon>Apiosporaceae</taxon>
        <taxon>Apiospora</taxon>
    </lineage>
</organism>
<feature type="transmembrane region" description="Helical" evidence="6">
    <location>
        <begin position="348"/>
        <end position="365"/>
    </location>
</feature>
<feature type="transmembrane region" description="Helical" evidence="6">
    <location>
        <begin position="30"/>
        <end position="60"/>
    </location>
</feature>
<comment type="subcellular location">
    <subcellularLocation>
        <location evidence="1">Membrane</location>
        <topology evidence="1">Multi-pass membrane protein</topology>
    </subcellularLocation>
</comment>
<keyword evidence="3 6" id="KW-1133">Transmembrane helix</keyword>
<dbReference type="PROSITE" id="PS50850">
    <property type="entry name" value="MFS"/>
    <property type="match status" value="1"/>
</dbReference>
<protein>
    <recommendedName>
        <fullName evidence="7">Major facilitator superfamily (MFS) profile domain-containing protein</fullName>
    </recommendedName>
</protein>
<feature type="transmembrane region" description="Helical" evidence="6">
    <location>
        <begin position="306"/>
        <end position="328"/>
    </location>
</feature>
<sequence length="529" mass="56823">MATATQEEPVPSAPISSIPYSTMRRGRKQYLTYLLGYLCLVSSLSATIYFPLILLLAAHYGTSVQAVNLTVTLYVVFRGVAPSFWSPASDSLGRRPVFLGTFAVFAAASTGLCFSGRSLAALAVLRALQSVGGSAVLSIAYGVVSDVVTHAERGSMLGPMMASANLGPCLGPVLGGSVTYAAGGQDFHWCFRALAIVGGSCLFLVGWTLPETNRDIVGSGSVPAQGIWRTWWASLRTFRQSPWISRQEAKTPEGRSQNATDAPGANDVEKSGGTGDTSVSTEKQVHSPTGRGRLVIPNPFSSLRLIFYWGTSLVLFLAASPYCLWYLIQTSIPIIYGTSGYDFREIQVGLTYLAGGFGVIAGGFINDRLMDWNYRVVARQAGLPVDKHAGDDISKFPIEMARSRGSVAILGVSVCAVIAFGWTAKYKIHPAVPLILQFYIGAKCTVLHQAYSALLVDMFPQKPSTAGASNNIIRCALSAAAVAVLQPLVDVLGTGWFFTMMALLDAGLCTIAVWVLRRWGRQWRSKRQS</sequence>
<evidence type="ECO:0000256" key="2">
    <source>
        <dbReference type="ARBA" id="ARBA00022692"/>
    </source>
</evidence>
<dbReference type="Pfam" id="PF07690">
    <property type="entry name" value="MFS_1"/>
    <property type="match status" value="1"/>
</dbReference>
<comment type="caution">
    <text evidence="8">The sequence shown here is derived from an EMBL/GenBank/DDBJ whole genome shotgun (WGS) entry which is preliminary data.</text>
</comment>
<dbReference type="EMBL" id="JAQQWK010000002">
    <property type="protein sequence ID" value="KAK8052078.1"/>
    <property type="molecule type" value="Genomic_DNA"/>
</dbReference>
<keyword evidence="2 6" id="KW-0812">Transmembrane</keyword>
<feature type="transmembrane region" description="Helical" evidence="6">
    <location>
        <begin position="405"/>
        <end position="424"/>
    </location>
</feature>
<feature type="transmembrane region" description="Helical" evidence="6">
    <location>
        <begin position="97"/>
        <end position="117"/>
    </location>
</feature>
<dbReference type="Gene3D" id="1.20.1250.20">
    <property type="entry name" value="MFS general substrate transporter like domains"/>
    <property type="match status" value="1"/>
</dbReference>
<dbReference type="Proteomes" id="UP001444661">
    <property type="component" value="Unassembled WGS sequence"/>
</dbReference>
<evidence type="ECO:0000256" key="3">
    <source>
        <dbReference type="ARBA" id="ARBA00022989"/>
    </source>
</evidence>
<feature type="domain" description="Major facilitator superfamily (MFS) profile" evidence="7">
    <location>
        <begin position="31"/>
        <end position="524"/>
    </location>
</feature>
<accession>A0ABR1TZL5</accession>
<evidence type="ECO:0000256" key="5">
    <source>
        <dbReference type="SAM" id="MobiDB-lite"/>
    </source>
</evidence>
<feature type="region of interest" description="Disordered" evidence="5">
    <location>
        <begin position="246"/>
        <end position="290"/>
    </location>
</feature>
<evidence type="ECO:0000256" key="4">
    <source>
        <dbReference type="ARBA" id="ARBA00023136"/>
    </source>
</evidence>
<dbReference type="PANTHER" id="PTHR23502">
    <property type="entry name" value="MAJOR FACILITATOR SUPERFAMILY"/>
    <property type="match status" value="1"/>
</dbReference>
<keyword evidence="4 6" id="KW-0472">Membrane</keyword>
<gene>
    <name evidence="8" type="ORF">PG993_003463</name>
</gene>
<proteinExistence type="predicted"/>
<dbReference type="InterPro" id="IPR020846">
    <property type="entry name" value="MFS_dom"/>
</dbReference>
<feature type="transmembrane region" description="Helical" evidence="6">
    <location>
        <begin position="189"/>
        <end position="209"/>
    </location>
</feature>
<evidence type="ECO:0000313" key="9">
    <source>
        <dbReference type="Proteomes" id="UP001444661"/>
    </source>
</evidence>
<feature type="transmembrane region" description="Helical" evidence="6">
    <location>
        <begin position="123"/>
        <end position="144"/>
    </location>
</feature>
<name>A0ABR1TZL5_9PEZI</name>
<feature type="transmembrane region" description="Helical" evidence="6">
    <location>
        <begin position="495"/>
        <end position="516"/>
    </location>
</feature>
<evidence type="ECO:0000256" key="1">
    <source>
        <dbReference type="ARBA" id="ARBA00004141"/>
    </source>
</evidence>
<keyword evidence="9" id="KW-1185">Reference proteome</keyword>
<reference evidence="8 9" key="1">
    <citation type="submission" date="2023-01" db="EMBL/GenBank/DDBJ databases">
        <title>Analysis of 21 Apiospora genomes using comparative genomics revels a genus with tremendous synthesis potential of carbohydrate active enzymes and secondary metabolites.</title>
        <authorList>
            <person name="Sorensen T."/>
        </authorList>
    </citation>
    <scope>NUCLEOTIDE SEQUENCE [LARGE SCALE GENOMIC DNA]</scope>
    <source>
        <strain evidence="8 9">CBS 33761</strain>
    </source>
</reference>
<feature type="transmembrane region" description="Helical" evidence="6">
    <location>
        <begin position="436"/>
        <end position="459"/>
    </location>
</feature>
<evidence type="ECO:0000313" key="8">
    <source>
        <dbReference type="EMBL" id="KAK8052078.1"/>
    </source>
</evidence>